<accession>A0A5L4RFT3</accession>
<dbReference type="InterPro" id="IPR006204">
    <property type="entry name" value="GHMP_kinase_N_dom"/>
</dbReference>
<sequence length="251" mass="28200">MKAYAKANIFLKIIGIDSKSYHLLQSRFVLLKDIFDELSFSDTKTKEGFEITGNFTQDIIIHKAYKELENLGFSNELNEFFKDKSLKLIKNIPIGGGLGGSSTDAVTFLLMVNETLNLKLSQQQLEQICQKLGSDLIFFLSGYNSANVSGCGEIVEYFEDDFSQLDFTFPAIECSSAKVYKAFDESPYDLKANLNLTKTLKTLKTSEILEYKNTDLNDLFAPCVKIYPKMQTFLNEAYFLSGSGSGVFKAK</sequence>
<keyword evidence="5" id="KW-0067">ATP-binding</keyword>
<organism evidence="7 8">
    <name type="scientific">Campylobacter lari</name>
    <dbReference type="NCBI Taxonomy" id="201"/>
    <lineage>
        <taxon>Bacteria</taxon>
        <taxon>Pseudomonadati</taxon>
        <taxon>Campylobacterota</taxon>
        <taxon>Epsilonproteobacteria</taxon>
        <taxon>Campylobacterales</taxon>
        <taxon>Campylobacteraceae</taxon>
        <taxon>Campylobacter</taxon>
    </lineage>
</organism>
<dbReference type="Pfam" id="PF00288">
    <property type="entry name" value="GHMP_kinases_N"/>
    <property type="match status" value="1"/>
</dbReference>
<dbReference type="GO" id="GO:0016114">
    <property type="term" value="P:terpenoid biosynthetic process"/>
    <property type="evidence" value="ECO:0007669"/>
    <property type="project" value="InterPro"/>
</dbReference>
<dbReference type="InterPro" id="IPR020568">
    <property type="entry name" value="Ribosomal_Su5_D2-typ_SF"/>
</dbReference>
<dbReference type="AlphaFoldDB" id="A0A5L4RFT3"/>
<protein>
    <recommendedName>
        <fullName evidence="1">4-diphosphocytidyl-2-C-methyl-D-erythritol kinase</fullName>
    </recommendedName>
</protein>
<dbReference type="RefSeq" id="WP_149062460.1">
    <property type="nucleotide sequence ID" value="NZ_JAHCYN010000001.1"/>
</dbReference>
<dbReference type="Proteomes" id="UP000471322">
    <property type="component" value="Unassembled WGS sequence"/>
</dbReference>
<dbReference type="InterPro" id="IPR014721">
    <property type="entry name" value="Ribsml_uS5_D2-typ_fold_subgr"/>
</dbReference>
<feature type="domain" description="GHMP kinase N-terminal" evidence="6">
    <location>
        <begin position="63"/>
        <end position="142"/>
    </location>
</feature>
<evidence type="ECO:0000256" key="1">
    <source>
        <dbReference type="ARBA" id="ARBA00017473"/>
    </source>
</evidence>
<evidence type="ECO:0000256" key="2">
    <source>
        <dbReference type="ARBA" id="ARBA00022679"/>
    </source>
</evidence>
<dbReference type="PANTHER" id="PTHR43527:SF2">
    <property type="entry name" value="4-DIPHOSPHOCYTIDYL-2-C-METHYL-D-ERYTHRITOL KINASE, CHLOROPLASTIC"/>
    <property type="match status" value="1"/>
</dbReference>
<dbReference type="PIRSF" id="PIRSF010376">
    <property type="entry name" value="IspE"/>
    <property type="match status" value="1"/>
</dbReference>
<dbReference type="GO" id="GO:0005524">
    <property type="term" value="F:ATP binding"/>
    <property type="evidence" value="ECO:0007669"/>
    <property type="project" value="UniProtKB-KW"/>
</dbReference>
<comment type="caution">
    <text evidence="7">The sequence shown here is derived from an EMBL/GenBank/DDBJ whole genome shotgun (WGS) entry which is preliminary data.</text>
</comment>
<keyword evidence="4 7" id="KW-0418">Kinase</keyword>
<dbReference type="InterPro" id="IPR036554">
    <property type="entry name" value="GHMP_kinase_C_sf"/>
</dbReference>
<name>A0A5L4RFT3_CAMLA</name>
<dbReference type="NCBIfam" id="NF003216">
    <property type="entry name" value="PRK04181.1"/>
    <property type="match status" value="1"/>
</dbReference>
<dbReference type="PANTHER" id="PTHR43527">
    <property type="entry name" value="4-DIPHOSPHOCYTIDYL-2-C-METHYL-D-ERYTHRITOL KINASE, CHLOROPLASTIC"/>
    <property type="match status" value="1"/>
</dbReference>
<dbReference type="SUPFAM" id="SSF54211">
    <property type="entry name" value="Ribosomal protein S5 domain 2-like"/>
    <property type="match status" value="1"/>
</dbReference>
<dbReference type="GeneID" id="93005097"/>
<dbReference type="Gene3D" id="3.30.230.10">
    <property type="match status" value="1"/>
</dbReference>
<evidence type="ECO:0000313" key="8">
    <source>
        <dbReference type="Proteomes" id="UP000471322"/>
    </source>
</evidence>
<evidence type="ECO:0000256" key="4">
    <source>
        <dbReference type="ARBA" id="ARBA00022777"/>
    </source>
</evidence>
<proteinExistence type="predicted"/>
<dbReference type="EMBL" id="AANNSE010000001">
    <property type="protein sequence ID" value="EDP6814007.1"/>
    <property type="molecule type" value="Genomic_DNA"/>
</dbReference>
<dbReference type="SUPFAM" id="SSF55060">
    <property type="entry name" value="GHMP Kinase, C-terminal domain"/>
    <property type="match status" value="1"/>
</dbReference>
<dbReference type="GO" id="GO:0050515">
    <property type="term" value="F:4-(cytidine 5'-diphospho)-2-C-methyl-D-erythritol kinase activity"/>
    <property type="evidence" value="ECO:0007669"/>
    <property type="project" value="InterPro"/>
</dbReference>
<evidence type="ECO:0000313" key="7">
    <source>
        <dbReference type="EMBL" id="EDP6814007.1"/>
    </source>
</evidence>
<evidence type="ECO:0000256" key="5">
    <source>
        <dbReference type="ARBA" id="ARBA00022840"/>
    </source>
</evidence>
<keyword evidence="2 7" id="KW-0808">Transferase</keyword>
<gene>
    <name evidence="7" type="ORF">GL567_00245</name>
</gene>
<dbReference type="Gene3D" id="3.30.70.890">
    <property type="entry name" value="GHMP kinase, C-terminal domain"/>
    <property type="match status" value="1"/>
</dbReference>
<reference evidence="7 8" key="1">
    <citation type="submission" date="2019-11" db="EMBL/GenBank/DDBJ databases">
        <authorList>
            <consortium name="PulseNet: The National Subtyping Network for Foodborne Disease Surveillance"/>
            <person name="Tarr C.L."/>
            <person name="Trees E."/>
            <person name="Katz L.S."/>
            <person name="Carleton-Romer H.A."/>
            <person name="Stroika S."/>
            <person name="Kucerova Z."/>
            <person name="Roache K.F."/>
            <person name="Sabol A.L."/>
            <person name="Besser J."/>
            <person name="Gerner-Smidt P."/>
        </authorList>
    </citation>
    <scope>NUCLEOTIDE SEQUENCE [LARGE SCALE GENOMIC DNA]</scope>
    <source>
        <strain evidence="7 8">PNUSAC013627</strain>
    </source>
</reference>
<dbReference type="InterPro" id="IPR004424">
    <property type="entry name" value="IspE"/>
</dbReference>
<evidence type="ECO:0000256" key="3">
    <source>
        <dbReference type="ARBA" id="ARBA00022741"/>
    </source>
</evidence>
<keyword evidence="3" id="KW-0547">Nucleotide-binding</keyword>
<evidence type="ECO:0000259" key="6">
    <source>
        <dbReference type="Pfam" id="PF00288"/>
    </source>
</evidence>